<keyword evidence="7 16" id="KW-0963">Cytoplasm</keyword>
<dbReference type="GO" id="GO:0004422">
    <property type="term" value="F:hypoxanthine phosphoribosyltransferase activity"/>
    <property type="evidence" value="ECO:0007669"/>
    <property type="project" value="InterPro"/>
</dbReference>
<dbReference type="InterPro" id="IPR029057">
    <property type="entry name" value="PRTase-like"/>
</dbReference>
<keyword evidence="10 16" id="KW-0479">Metal-binding</keyword>
<keyword evidence="13 16" id="KW-0460">Magnesium</keyword>
<gene>
    <name evidence="18" type="primary">hpt</name>
    <name evidence="18" type="ORF">H9698_04795</name>
</gene>
<comment type="subcellular location">
    <subcellularLocation>
        <location evidence="3 16">Cytoplasm</location>
    </subcellularLocation>
</comment>
<protein>
    <recommendedName>
        <fullName evidence="16">Hypoxanthine phosphoribosyltransferase</fullName>
        <ecNumber evidence="16">2.4.2.8</ecNumber>
    </recommendedName>
</protein>
<evidence type="ECO:0000256" key="10">
    <source>
        <dbReference type="ARBA" id="ARBA00022723"/>
    </source>
</evidence>
<accession>A0A9D2Q3D2</accession>
<comment type="function">
    <text evidence="2">Purine salvage pathway enzyme that catalyzes the transfer of the ribosyl-5-phosphate group from 5-phospho-alpha-D-ribose 1-diphosphate (PRPP) to the N9 position of the 6-oxopurines hypoxanthine and guanine to form the corresponding ribonucleotides IMP (inosine 5'-monophosphate) and GMP (guanosine 5'-monophosphate), with the release of PPi.</text>
</comment>
<evidence type="ECO:0000256" key="8">
    <source>
        <dbReference type="ARBA" id="ARBA00022676"/>
    </source>
</evidence>
<evidence type="ECO:0000256" key="4">
    <source>
        <dbReference type="ARBA" id="ARBA00004669"/>
    </source>
</evidence>
<reference evidence="18" key="1">
    <citation type="journal article" date="2021" name="PeerJ">
        <title>Extensive microbial diversity within the chicken gut microbiome revealed by metagenomics and culture.</title>
        <authorList>
            <person name="Gilroy R."/>
            <person name="Ravi A."/>
            <person name="Getino M."/>
            <person name="Pursley I."/>
            <person name="Horton D.L."/>
            <person name="Alikhan N.F."/>
            <person name="Baker D."/>
            <person name="Gharbi K."/>
            <person name="Hall N."/>
            <person name="Watson M."/>
            <person name="Adriaenssens E.M."/>
            <person name="Foster-Nyarko E."/>
            <person name="Jarju S."/>
            <person name="Secka A."/>
            <person name="Antonio M."/>
            <person name="Oren A."/>
            <person name="Chaudhuri R.R."/>
            <person name="La Ragione R."/>
            <person name="Hildebrand F."/>
            <person name="Pallen M.J."/>
        </authorList>
    </citation>
    <scope>NUCLEOTIDE SEQUENCE</scope>
    <source>
        <strain evidence="18">5933</strain>
    </source>
</reference>
<dbReference type="GO" id="GO:0046100">
    <property type="term" value="P:hypoxanthine metabolic process"/>
    <property type="evidence" value="ECO:0007669"/>
    <property type="project" value="TreeGrafter"/>
</dbReference>
<dbReference type="CDD" id="cd06223">
    <property type="entry name" value="PRTases_typeI"/>
    <property type="match status" value="1"/>
</dbReference>
<proteinExistence type="inferred from homology"/>
<evidence type="ECO:0000256" key="3">
    <source>
        <dbReference type="ARBA" id="ARBA00004496"/>
    </source>
</evidence>
<evidence type="ECO:0000256" key="12">
    <source>
        <dbReference type="ARBA" id="ARBA00022741"/>
    </source>
</evidence>
<dbReference type="GO" id="GO:0052657">
    <property type="term" value="F:guanine phosphoribosyltransferase activity"/>
    <property type="evidence" value="ECO:0007669"/>
    <property type="project" value="UniProtKB-ARBA"/>
</dbReference>
<dbReference type="PANTHER" id="PTHR43340:SF1">
    <property type="entry name" value="HYPOXANTHINE PHOSPHORIBOSYLTRANSFERASE"/>
    <property type="match status" value="1"/>
</dbReference>
<evidence type="ECO:0000256" key="1">
    <source>
        <dbReference type="ARBA" id="ARBA00001946"/>
    </source>
</evidence>
<dbReference type="GO" id="GO:0000287">
    <property type="term" value="F:magnesium ion binding"/>
    <property type="evidence" value="ECO:0007669"/>
    <property type="project" value="TreeGrafter"/>
</dbReference>
<dbReference type="SUPFAM" id="SSF53271">
    <property type="entry name" value="PRTase-like"/>
    <property type="match status" value="1"/>
</dbReference>
<keyword evidence="8 16" id="KW-0328">Glycosyltransferase</keyword>
<dbReference type="AlphaFoldDB" id="A0A9D2Q3D2"/>
<comment type="pathway">
    <text evidence="5">Purine metabolism; GMP biosynthesis via salvage pathway; GMP from guanine: step 1/1.</text>
</comment>
<feature type="domain" description="Phosphoribosyltransferase" evidence="17">
    <location>
        <begin position="12"/>
        <end position="159"/>
    </location>
</feature>
<evidence type="ECO:0000256" key="13">
    <source>
        <dbReference type="ARBA" id="ARBA00022842"/>
    </source>
</evidence>
<dbReference type="InterPro" id="IPR000836">
    <property type="entry name" value="PRTase_dom"/>
</dbReference>
<evidence type="ECO:0000256" key="11">
    <source>
        <dbReference type="ARBA" id="ARBA00022726"/>
    </source>
</evidence>
<evidence type="ECO:0000256" key="9">
    <source>
        <dbReference type="ARBA" id="ARBA00022679"/>
    </source>
</evidence>
<reference evidence="18" key="2">
    <citation type="submission" date="2021-04" db="EMBL/GenBank/DDBJ databases">
        <authorList>
            <person name="Gilroy R."/>
        </authorList>
    </citation>
    <scope>NUCLEOTIDE SEQUENCE</scope>
    <source>
        <strain evidence="18">5933</strain>
    </source>
</reference>
<evidence type="ECO:0000256" key="5">
    <source>
        <dbReference type="ARBA" id="ARBA00004676"/>
    </source>
</evidence>
<dbReference type="Gene3D" id="3.40.50.2020">
    <property type="match status" value="1"/>
</dbReference>
<comment type="catalytic activity">
    <reaction evidence="15">
        <text>IMP + diphosphate = hypoxanthine + 5-phospho-alpha-D-ribose 1-diphosphate</text>
        <dbReference type="Rhea" id="RHEA:17973"/>
        <dbReference type="ChEBI" id="CHEBI:17368"/>
        <dbReference type="ChEBI" id="CHEBI:33019"/>
        <dbReference type="ChEBI" id="CHEBI:58017"/>
        <dbReference type="ChEBI" id="CHEBI:58053"/>
        <dbReference type="EC" id="2.4.2.8"/>
    </reaction>
    <physiologicalReaction direction="right-to-left" evidence="15">
        <dbReference type="Rhea" id="RHEA:17975"/>
    </physiologicalReaction>
</comment>
<evidence type="ECO:0000256" key="14">
    <source>
        <dbReference type="ARBA" id="ARBA00048811"/>
    </source>
</evidence>
<keyword evidence="12 16" id="KW-0547">Nucleotide-binding</keyword>
<evidence type="ECO:0000256" key="2">
    <source>
        <dbReference type="ARBA" id="ARBA00002049"/>
    </source>
</evidence>
<keyword evidence="9 16" id="KW-0808">Transferase</keyword>
<sequence>MHDDILKVLLTQEELREKVKELGRQITQDYQGKNLMIVTVLKGAVVFLADLMREIDVPAEIDFMVVSSYGAGTKSSGVVKIVKDLDVPLKDKDLLIVEDILDSGMTLSYLKELLEGREPRSIRIATLLDKPARRKVDLKADYIGYSVPDEFVVGYGLDYDEKYRNLPYIGILKPEVYSV</sequence>
<dbReference type="Proteomes" id="UP000823918">
    <property type="component" value="Unassembled WGS sequence"/>
</dbReference>
<dbReference type="GO" id="GO:0032263">
    <property type="term" value="P:GMP salvage"/>
    <property type="evidence" value="ECO:0007669"/>
    <property type="project" value="TreeGrafter"/>
</dbReference>
<dbReference type="GO" id="GO:0006178">
    <property type="term" value="P:guanine salvage"/>
    <property type="evidence" value="ECO:0007669"/>
    <property type="project" value="TreeGrafter"/>
</dbReference>
<dbReference type="GO" id="GO:0006166">
    <property type="term" value="P:purine ribonucleoside salvage"/>
    <property type="evidence" value="ECO:0007669"/>
    <property type="project" value="UniProtKB-KW"/>
</dbReference>
<dbReference type="GO" id="GO:0005829">
    <property type="term" value="C:cytosol"/>
    <property type="evidence" value="ECO:0007669"/>
    <property type="project" value="TreeGrafter"/>
</dbReference>
<comment type="similarity">
    <text evidence="6 16">Belongs to the purine/pyrimidine phosphoribosyltransferase family.</text>
</comment>
<comment type="caution">
    <text evidence="18">The sequence shown here is derived from an EMBL/GenBank/DDBJ whole genome shotgun (WGS) entry which is preliminary data.</text>
</comment>
<comment type="cofactor">
    <cofactor evidence="1 16">
        <name>Mg(2+)</name>
        <dbReference type="ChEBI" id="CHEBI:18420"/>
    </cofactor>
</comment>
<evidence type="ECO:0000256" key="16">
    <source>
        <dbReference type="RuleBase" id="RU364099"/>
    </source>
</evidence>
<evidence type="ECO:0000256" key="7">
    <source>
        <dbReference type="ARBA" id="ARBA00022490"/>
    </source>
</evidence>
<keyword evidence="11 16" id="KW-0660">Purine salvage</keyword>
<dbReference type="GO" id="GO:0032264">
    <property type="term" value="P:IMP salvage"/>
    <property type="evidence" value="ECO:0007669"/>
    <property type="project" value="TreeGrafter"/>
</dbReference>
<evidence type="ECO:0000256" key="6">
    <source>
        <dbReference type="ARBA" id="ARBA00008391"/>
    </source>
</evidence>
<dbReference type="Pfam" id="PF00156">
    <property type="entry name" value="Pribosyltran"/>
    <property type="match status" value="1"/>
</dbReference>
<dbReference type="EC" id="2.4.2.8" evidence="16"/>
<comment type="catalytic activity">
    <reaction evidence="14">
        <text>GMP + diphosphate = guanine + 5-phospho-alpha-D-ribose 1-diphosphate</text>
        <dbReference type="Rhea" id="RHEA:25424"/>
        <dbReference type="ChEBI" id="CHEBI:16235"/>
        <dbReference type="ChEBI" id="CHEBI:33019"/>
        <dbReference type="ChEBI" id="CHEBI:58017"/>
        <dbReference type="ChEBI" id="CHEBI:58115"/>
        <dbReference type="EC" id="2.4.2.8"/>
    </reaction>
    <physiologicalReaction direction="right-to-left" evidence="14">
        <dbReference type="Rhea" id="RHEA:25426"/>
    </physiologicalReaction>
</comment>
<dbReference type="InterPro" id="IPR005904">
    <property type="entry name" value="Hxn_phspho_trans"/>
</dbReference>
<comment type="pathway">
    <text evidence="4 16">Purine metabolism; IMP biosynthesis via salvage pathway; IMP from hypoxanthine: step 1/1.</text>
</comment>
<evidence type="ECO:0000256" key="15">
    <source>
        <dbReference type="ARBA" id="ARBA00049402"/>
    </source>
</evidence>
<evidence type="ECO:0000313" key="18">
    <source>
        <dbReference type="EMBL" id="HJC72097.1"/>
    </source>
</evidence>
<dbReference type="PANTHER" id="PTHR43340">
    <property type="entry name" value="HYPOXANTHINE-GUANINE PHOSPHORIBOSYLTRANSFERASE"/>
    <property type="match status" value="1"/>
</dbReference>
<organism evidence="18 19">
    <name type="scientific">Candidatus Ruthenibacterium merdavium</name>
    <dbReference type="NCBI Taxonomy" id="2838752"/>
    <lineage>
        <taxon>Bacteria</taxon>
        <taxon>Bacillati</taxon>
        <taxon>Bacillota</taxon>
        <taxon>Clostridia</taxon>
        <taxon>Eubacteriales</taxon>
        <taxon>Oscillospiraceae</taxon>
        <taxon>Ruthenibacterium</taxon>
    </lineage>
</organism>
<evidence type="ECO:0000259" key="17">
    <source>
        <dbReference type="Pfam" id="PF00156"/>
    </source>
</evidence>
<evidence type="ECO:0000313" key="19">
    <source>
        <dbReference type="Proteomes" id="UP000823918"/>
    </source>
</evidence>
<dbReference type="GO" id="GO:0000166">
    <property type="term" value="F:nucleotide binding"/>
    <property type="evidence" value="ECO:0007669"/>
    <property type="project" value="UniProtKB-KW"/>
</dbReference>
<name>A0A9D2Q3D2_9FIRM</name>
<dbReference type="EMBL" id="DWWA01000023">
    <property type="protein sequence ID" value="HJC72097.1"/>
    <property type="molecule type" value="Genomic_DNA"/>
</dbReference>
<dbReference type="InterPro" id="IPR050408">
    <property type="entry name" value="HGPRT"/>
</dbReference>
<dbReference type="FunFam" id="3.40.50.2020:FF:000006">
    <property type="entry name" value="Hypoxanthine phosphoribosyltransferase"/>
    <property type="match status" value="1"/>
</dbReference>
<dbReference type="NCBIfam" id="TIGR01203">
    <property type="entry name" value="HGPRTase"/>
    <property type="match status" value="1"/>
</dbReference>